<dbReference type="SUPFAM" id="SSF54236">
    <property type="entry name" value="Ubiquitin-like"/>
    <property type="match status" value="1"/>
</dbReference>
<dbReference type="AlphaFoldDB" id="A0A4P9XRG8"/>
<feature type="non-terminal residue" evidence="2">
    <location>
        <position position="72"/>
    </location>
</feature>
<dbReference type="EMBL" id="KZ992581">
    <property type="protein sequence ID" value="RKP08658.1"/>
    <property type="molecule type" value="Genomic_DNA"/>
</dbReference>
<protein>
    <recommendedName>
        <fullName evidence="1">Ubiquitin-like domain-containing protein</fullName>
    </recommendedName>
</protein>
<evidence type="ECO:0000259" key="1">
    <source>
        <dbReference type="PROSITE" id="PS50053"/>
    </source>
</evidence>
<dbReference type="InterPro" id="IPR000626">
    <property type="entry name" value="Ubiquitin-like_dom"/>
</dbReference>
<dbReference type="Proteomes" id="UP000271241">
    <property type="component" value="Unassembled WGS sequence"/>
</dbReference>
<dbReference type="OrthoDB" id="428577at2759"/>
<dbReference type="SMART" id="SM00213">
    <property type="entry name" value="UBQ"/>
    <property type="match status" value="1"/>
</dbReference>
<dbReference type="STRING" id="78915.A0A4P9XRG8"/>
<evidence type="ECO:0000313" key="3">
    <source>
        <dbReference type="Proteomes" id="UP000271241"/>
    </source>
</evidence>
<dbReference type="InterPro" id="IPR019956">
    <property type="entry name" value="Ubiquitin_dom"/>
</dbReference>
<proteinExistence type="predicted"/>
<dbReference type="Pfam" id="PF00240">
    <property type="entry name" value="ubiquitin"/>
    <property type="match status" value="1"/>
</dbReference>
<reference evidence="3" key="1">
    <citation type="journal article" date="2018" name="Nat. Microbiol.">
        <title>Leveraging single-cell genomics to expand the fungal tree of life.</title>
        <authorList>
            <person name="Ahrendt S.R."/>
            <person name="Quandt C.A."/>
            <person name="Ciobanu D."/>
            <person name="Clum A."/>
            <person name="Salamov A."/>
            <person name="Andreopoulos B."/>
            <person name="Cheng J.F."/>
            <person name="Woyke T."/>
            <person name="Pelin A."/>
            <person name="Henrissat B."/>
            <person name="Reynolds N.K."/>
            <person name="Benny G.L."/>
            <person name="Smith M.E."/>
            <person name="James T.Y."/>
            <person name="Grigoriev I.V."/>
        </authorList>
    </citation>
    <scope>NUCLEOTIDE SEQUENCE [LARGE SCALE GENOMIC DNA]</scope>
    <source>
        <strain evidence="3">RSA 1356</strain>
    </source>
</reference>
<sequence length="72" mass="8440">MQFLVRTADRTEVRLQANKGELVEKVRADVAKHFNTPTSRVRLILLGKQMEDGRTLLDYRLQQDDVILFLLR</sequence>
<dbReference type="PRINTS" id="PR00348">
    <property type="entry name" value="UBIQUITIN"/>
</dbReference>
<name>A0A4P9XRG8_9FUNG</name>
<evidence type="ECO:0000313" key="2">
    <source>
        <dbReference type="EMBL" id="RKP08658.1"/>
    </source>
</evidence>
<dbReference type="Gene3D" id="3.10.20.90">
    <property type="entry name" value="Phosphatidylinositol 3-kinase Catalytic Subunit, Chain A, domain 1"/>
    <property type="match status" value="1"/>
</dbReference>
<dbReference type="PROSITE" id="PS50053">
    <property type="entry name" value="UBIQUITIN_2"/>
    <property type="match status" value="1"/>
</dbReference>
<feature type="domain" description="Ubiquitin-like" evidence="1">
    <location>
        <begin position="1"/>
        <end position="72"/>
    </location>
</feature>
<dbReference type="InterPro" id="IPR029071">
    <property type="entry name" value="Ubiquitin-like_domsf"/>
</dbReference>
<keyword evidence="3" id="KW-1185">Reference proteome</keyword>
<gene>
    <name evidence="2" type="ORF">THASP1DRAFT_11306</name>
</gene>
<organism evidence="2 3">
    <name type="scientific">Thamnocephalis sphaerospora</name>
    <dbReference type="NCBI Taxonomy" id="78915"/>
    <lineage>
        <taxon>Eukaryota</taxon>
        <taxon>Fungi</taxon>
        <taxon>Fungi incertae sedis</taxon>
        <taxon>Zoopagomycota</taxon>
        <taxon>Zoopagomycotina</taxon>
        <taxon>Zoopagomycetes</taxon>
        <taxon>Zoopagales</taxon>
        <taxon>Sigmoideomycetaceae</taxon>
        <taxon>Thamnocephalis</taxon>
    </lineage>
</organism>
<accession>A0A4P9XRG8</accession>